<dbReference type="GeneID" id="78295274"/>
<dbReference type="EMBL" id="QEKH01000013">
    <property type="protein sequence ID" value="PVY41545.1"/>
    <property type="molecule type" value="Genomic_DNA"/>
</dbReference>
<dbReference type="RefSeq" id="WP_116883968.1">
    <property type="nucleotide sequence ID" value="NZ_CABMMC010000044.1"/>
</dbReference>
<protein>
    <submittedName>
        <fullName evidence="2">Uncharacterized protein</fullName>
    </submittedName>
</protein>
<dbReference type="Proteomes" id="UP000245959">
    <property type="component" value="Unassembled WGS sequence"/>
</dbReference>
<evidence type="ECO:0000256" key="1">
    <source>
        <dbReference type="SAM" id="SignalP"/>
    </source>
</evidence>
<evidence type="ECO:0000313" key="2">
    <source>
        <dbReference type="EMBL" id="PVY41545.1"/>
    </source>
</evidence>
<evidence type="ECO:0000313" key="3">
    <source>
        <dbReference type="Proteomes" id="UP000245959"/>
    </source>
</evidence>
<dbReference type="AlphaFoldDB" id="A0A2U1AYP0"/>
<reference evidence="2 3" key="1">
    <citation type="submission" date="2018-04" db="EMBL/GenBank/DDBJ databases">
        <title>Genomic Encyclopedia of Type Strains, Phase IV (KMG-IV): sequencing the most valuable type-strain genomes for metagenomic binning, comparative biology and taxonomic classification.</title>
        <authorList>
            <person name="Goeker M."/>
        </authorList>
    </citation>
    <scope>NUCLEOTIDE SEQUENCE [LARGE SCALE GENOMIC DNA]</scope>
    <source>
        <strain evidence="2 3">DSM 14823</strain>
    </source>
</reference>
<gene>
    <name evidence="2" type="ORF">C8D82_11317</name>
</gene>
<organism evidence="2 3">
    <name type="scientific">Victivallis vadensis</name>
    <dbReference type="NCBI Taxonomy" id="172901"/>
    <lineage>
        <taxon>Bacteria</taxon>
        <taxon>Pseudomonadati</taxon>
        <taxon>Lentisphaerota</taxon>
        <taxon>Lentisphaeria</taxon>
        <taxon>Victivallales</taxon>
        <taxon>Victivallaceae</taxon>
        <taxon>Victivallis</taxon>
    </lineage>
</organism>
<comment type="caution">
    <text evidence="2">The sequence shown here is derived from an EMBL/GenBank/DDBJ whole genome shotgun (WGS) entry which is preliminary data.</text>
</comment>
<keyword evidence="3" id="KW-1185">Reference proteome</keyword>
<name>A0A2U1AYP0_9BACT</name>
<keyword evidence="1" id="KW-0732">Signal</keyword>
<feature type="signal peptide" evidence="1">
    <location>
        <begin position="1"/>
        <end position="21"/>
    </location>
</feature>
<accession>A0A2U1AYP0</accession>
<feature type="chain" id="PRO_5015558446" evidence="1">
    <location>
        <begin position="22"/>
        <end position="154"/>
    </location>
</feature>
<proteinExistence type="predicted"/>
<sequence>MKKTQWGFLLPLSLAAFTTGALELTVGQPVPCNVFETGSMVRLPVTVSNKAPLAGTLRFEVRDSGYRFGMKLWLIREIRWNRKLHCDPGKVMQVCCNLGLQWTRAQLGQKEHMDTAELIRNYPVNVVLKVETYPDEMIDRDRYPDIADFTKVTM</sequence>